<accession>A0A3S2V6P9</accession>
<dbReference type="SUPFAM" id="SSF53474">
    <property type="entry name" value="alpha/beta-Hydrolases"/>
    <property type="match status" value="1"/>
</dbReference>
<keyword evidence="4" id="KW-1185">Reference proteome</keyword>
<reference evidence="3 4" key="1">
    <citation type="submission" date="2019-01" db="EMBL/GenBank/DDBJ databases">
        <authorList>
            <person name="Chen W.-M."/>
        </authorList>
    </citation>
    <scope>NUCLEOTIDE SEQUENCE [LARGE SCALE GENOMIC DNA]</scope>
    <source>
        <strain evidence="3 4">BBQ-12</strain>
    </source>
</reference>
<dbReference type="InterPro" id="IPR029058">
    <property type="entry name" value="AB_hydrolase_fold"/>
</dbReference>
<feature type="signal peptide" evidence="1">
    <location>
        <begin position="1"/>
        <end position="19"/>
    </location>
</feature>
<dbReference type="Proteomes" id="UP000285211">
    <property type="component" value="Unassembled WGS sequence"/>
</dbReference>
<dbReference type="PANTHER" id="PTHR43265">
    <property type="entry name" value="ESTERASE ESTD"/>
    <property type="match status" value="1"/>
</dbReference>
<dbReference type="PANTHER" id="PTHR43265:SF1">
    <property type="entry name" value="ESTERASE ESTD"/>
    <property type="match status" value="1"/>
</dbReference>
<evidence type="ECO:0000313" key="3">
    <source>
        <dbReference type="EMBL" id="RVT78603.1"/>
    </source>
</evidence>
<gene>
    <name evidence="3" type="ORF">EOD40_05040</name>
</gene>
<dbReference type="Gene3D" id="3.40.50.1820">
    <property type="entry name" value="alpha/beta hydrolase"/>
    <property type="match status" value="1"/>
</dbReference>
<comment type="caution">
    <text evidence="3">The sequence shown here is derived from an EMBL/GenBank/DDBJ whole genome shotgun (WGS) entry which is preliminary data.</text>
</comment>
<dbReference type="RefSeq" id="WP_128193804.1">
    <property type="nucleotide sequence ID" value="NZ_SACJ01000002.1"/>
</dbReference>
<keyword evidence="1" id="KW-0732">Signal</keyword>
<dbReference type="InterPro" id="IPR000383">
    <property type="entry name" value="Xaa-Pro-like_dom"/>
</dbReference>
<name>A0A3S2V6P9_9FLAO</name>
<feature type="domain" description="Xaa-Pro dipeptidyl-peptidase-like" evidence="2">
    <location>
        <begin position="147"/>
        <end position="403"/>
    </location>
</feature>
<dbReference type="EMBL" id="SACJ01000002">
    <property type="protein sequence ID" value="RVT78603.1"/>
    <property type="molecule type" value="Genomic_DNA"/>
</dbReference>
<evidence type="ECO:0000259" key="2">
    <source>
        <dbReference type="Pfam" id="PF02129"/>
    </source>
</evidence>
<organism evidence="3 4">
    <name type="scientific">Flavobacterium sufflavum</name>
    <dbReference type="NCBI Taxonomy" id="1921138"/>
    <lineage>
        <taxon>Bacteria</taxon>
        <taxon>Pseudomonadati</taxon>
        <taxon>Bacteroidota</taxon>
        <taxon>Flavobacteriia</taxon>
        <taxon>Flavobacteriales</taxon>
        <taxon>Flavobacteriaceae</taxon>
        <taxon>Flavobacterium</taxon>
    </lineage>
</organism>
<dbReference type="OrthoDB" id="9809549at2"/>
<protein>
    <submittedName>
        <fullName evidence="3">Alpha/beta fold hydrolase</fullName>
    </submittedName>
</protein>
<keyword evidence="3" id="KW-0378">Hydrolase</keyword>
<feature type="chain" id="PRO_5018670212" evidence="1">
    <location>
        <begin position="20"/>
        <end position="466"/>
    </location>
</feature>
<evidence type="ECO:0000256" key="1">
    <source>
        <dbReference type="SAM" id="SignalP"/>
    </source>
</evidence>
<proteinExistence type="predicted"/>
<dbReference type="GO" id="GO:0052689">
    <property type="term" value="F:carboxylic ester hydrolase activity"/>
    <property type="evidence" value="ECO:0007669"/>
    <property type="project" value="TreeGrafter"/>
</dbReference>
<dbReference type="Pfam" id="PF02129">
    <property type="entry name" value="Peptidase_S15"/>
    <property type="match status" value="1"/>
</dbReference>
<dbReference type="InterPro" id="IPR053145">
    <property type="entry name" value="AB_hydrolase_Est10"/>
</dbReference>
<sequence length="466" mass="51144">MKKIILTILTSLISLSFFGQEIAGQWNGILKVPGAQLRLVFDIQKTANGIGATMDSPDQGAKGIPVSTSSFENSVLKITVANLKIEYEGTLGKDNIIVGNFKQAGQSFPMNLSKEKAEKEALIRPQEPTKPYSYYSEYIIFENKKAGINLAGTLTLPKKDGVFPVVILISGSGPQNRDEELLGHKPFLVLSDYLTKNGIAVLRYDDRGVAASKGNFKTATSLDFSTDVEAGIEYLKTRKEINKSKIGLIGHSEGGIIAPMVARKSKDVAFIVLLAGTGIQGDQLLLLQQQLIGKASGVSDEDLQKNKLSNRKVFDIVNKSASLEQLQIDLTNYIKQTLKDNSNGEKPAEMSDDDFIKLQLKQIATPWMHYFIKYNPAPTLEKVKCAVLALNGEKDLQVPPKENLAAIKEALSKGGNKNVTAIELPNLNHLFQECKTGSPQEYATIEQTFSPTTLIEILKWIKTQTK</sequence>
<evidence type="ECO:0000313" key="4">
    <source>
        <dbReference type="Proteomes" id="UP000285211"/>
    </source>
</evidence>
<dbReference type="AlphaFoldDB" id="A0A3S2V6P9"/>